<dbReference type="Gene3D" id="3.40.50.12780">
    <property type="entry name" value="N-terminal domain of ligase-like"/>
    <property type="match status" value="3"/>
</dbReference>
<reference evidence="3" key="1">
    <citation type="submission" date="2022-07" db="EMBL/GenBank/DDBJ databases">
        <title>Phylogenomic reconstructions and comparative analyses of Kickxellomycotina fungi.</title>
        <authorList>
            <person name="Reynolds N.K."/>
            <person name="Stajich J.E."/>
            <person name="Barry K."/>
            <person name="Grigoriev I.V."/>
            <person name="Crous P."/>
            <person name="Smith M.E."/>
        </authorList>
    </citation>
    <scope>NUCLEOTIDE SEQUENCE</scope>
    <source>
        <strain evidence="3">RSA 861</strain>
    </source>
</reference>
<feature type="region of interest" description="Disordered" evidence="1">
    <location>
        <begin position="69"/>
        <end position="113"/>
    </location>
</feature>
<evidence type="ECO:0000313" key="3">
    <source>
        <dbReference type="EMBL" id="KAJ1930562.1"/>
    </source>
</evidence>
<feature type="region of interest" description="Disordered" evidence="1">
    <location>
        <begin position="1085"/>
        <end position="1107"/>
    </location>
</feature>
<dbReference type="InterPro" id="IPR010506">
    <property type="entry name" value="DMAP1-bd"/>
</dbReference>
<feature type="compositionally biased region" description="Acidic residues" evidence="1">
    <location>
        <begin position="895"/>
        <end position="910"/>
    </location>
</feature>
<feature type="region of interest" description="Disordered" evidence="1">
    <location>
        <begin position="887"/>
        <end position="920"/>
    </location>
</feature>
<proteinExistence type="predicted"/>
<dbReference type="PANTHER" id="PTHR22754">
    <property type="entry name" value="DISCO-INTERACTING PROTEIN 2 DIP2 -RELATED"/>
    <property type="match status" value="1"/>
</dbReference>
<dbReference type="InterPro" id="IPR025110">
    <property type="entry name" value="AMP-bd_C"/>
</dbReference>
<feature type="compositionally biased region" description="Low complexity" evidence="1">
    <location>
        <begin position="242"/>
        <end position="252"/>
    </location>
</feature>
<feature type="compositionally biased region" description="Polar residues" evidence="1">
    <location>
        <begin position="86"/>
        <end position="96"/>
    </location>
</feature>
<feature type="region of interest" description="Disordered" evidence="1">
    <location>
        <begin position="2122"/>
        <end position="2170"/>
    </location>
</feature>
<dbReference type="PANTHER" id="PTHR22754:SF32">
    <property type="entry name" value="DISCO-INTERACTING PROTEIN 2"/>
    <property type="match status" value="1"/>
</dbReference>
<feature type="region of interest" description="Disordered" evidence="1">
    <location>
        <begin position="151"/>
        <end position="287"/>
    </location>
</feature>
<feature type="region of interest" description="Disordered" evidence="1">
    <location>
        <begin position="803"/>
        <end position="843"/>
    </location>
</feature>
<feature type="compositionally biased region" description="Pro residues" evidence="1">
    <location>
        <begin position="161"/>
        <end position="202"/>
    </location>
</feature>
<dbReference type="InterPro" id="IPR045851">
    <property type="entry name" value="AMP-bd_C_sf"/>
</dbReference>
<dbReference type="Pfam" id="PF23024">
    <property type="entry name" value="AMP-dom_DIP2-like"/>
    <property type="match status" value="1"/>
</dbReference>
<dbReference type="PROSITE" id="PS51912">
    <property type="entry name" value="DMAP1_BIND"/>
    <property type="match status" value="1"/>
</dbReference>
<feature type="region of interest" description="Disordered" evidence="1">
    <location>
        <begin position="361"/>
        <end position="463"/>
    </location>
</feature>
<feature type="compositionally biased region" description="Pro residues" evidence="1">
    <location>
        <begin position="441"/>
        <end position="452"/>
    </location>
</feature>
<dbReference type="Pfam" id="PF24919">
    <property type="entry name" value="Mug62"/>
    <property type="match status" value="1"/>
</dbReference>
<dbReference type="InterPro" id="IPR056881">
    <property type="entry name" value="Mug62_dom"/>
</dbReference>
<dbReference type="Proteomes" id="UP001150569">
    <property type="component" value="Unassembled WGS sequence"/>
</dbReference>
<dbReference type="OrthoDB" id="69964at2759"/>
<dbReference type="GO" id="GO:0005829">
    <property type="term" value="C:cytosol"/>
    <property type="evidence" value="ECO:0007669"/>
    <property type="project" value="TreeGrafter"/>
</dbReference>
<evidence type="ECO:0000259" key="2">
    <source>
        <dbReference type="PROSITE" id="PS51912"/>
    </source>
</evidence>
<evidence type="ECO:0000256" key="1">
    <source>
        <dbReference type="SAM" id="MobiDB-lite"/>
    </source>
</evidence>
<dbReference type="InterPro" id="IPR042099">
    <property type="entry name" value="ANL_N_sf"/>
</dbReference>
<feature type="compositionally biased region" description="Pro residues" evidence="1">
    <location>
        <begin position="1231"/>
        <end position="1243"/>
    </location>
</feature>
<feature type="compositionally biased region" description="Acidic residues" evidence="1">
    <location>
        <begin position="1521"/>
        <end position="1533"/>
    </location>
</feature>
<name>A0A9W8ALM8_9FUNG</name>
<dbReference type="Gene3D" id="3.30.300.30">
    <property type="match status" value="1"/>
</dbReference>
<accession>A0A9W8ALM8</accession>
<protein>
    <recommendedName>
        <fullName evidence="2">DMAP1-binding domain-containing protein</fullName>
    </recommendedName>
</protein>
<feature type="compositionally biased region" description="Basic residues" evidence="1">
    <location>
        <begin position="253"/>
        <end position="262"/>
    </location>
</feature>
<feature type="compositionally biased region" description="Low complexity" evidence="1">
    <location>
        <begin position="1187"/>
        <end position="1197"/>
    </location>
</feature>
<dbReference type="Pfam" id="PF06464">
    <property type="entry name" value="DMAP_binding"/>
    <property type="match status" value="1"/>
</dbReference>
<dbReference type="SMART" id="SM01137">
    <property type="entry name" value="DMAP_binding"/>
    <property type="match status" value="1"/>
</dbReference>
<feature type="compositionally biased region" description="Low complexity" evidence="1">
    <location>
        <begin position="511"/>
        <end position="520"/>
    </location>
</feature>
<sequence>MADPYDLDQIRLADLPYFYQSALAELRQDLDEGDITQKGYEKKRRQILLTYLRGQQHAAASARSDLSPLLLGQGRSDESPGRLTPAFNSPAFSSAVDSPAETGSGARFPLPGASPRSPYAASGLDFDALLHTLGDTSSLRRSATLAHATNHEAGLSTAPSPCSPSDPSPPSPTDPPPQRPSNPPSPHGVAPILPPANLPPPHQVATPLPLDPSPPLGPVDPPALAAVTPPSTEVPVSYSLQPYSGSSTSSRSPPRRPPRSRQRSADTDHILRTVSQRSRKVSAPHLDARPTTVFRAVNSDAEYATADELPGTIDERDRAADAIQLDDFQDRVDRLSMYASVPSWSEASSVALSPCPETSLPDLPLVPPAPSGESARSVSPSRARKTASATGLRVVTRFTPAARSPSPPEPIYPAPGPPRQLRVTNYDASSSDDDAVLPCEARPPPPPPPAPAPVTLATAPRPPAPAIVPVPATAPAGSEPAPFPTATDTLSSMPSINYFNYKPAVTAGRPRTTSVSTVRTQPEPTVSESNPSPGRPPPFAAFAGRVTSHAVARDVPAYGYGAELKYIMSTFPSLPALLRYRAARTPKAMAFLGIDNRGREGPSVTWLRLLQRAERVGKLLRTKGVVCKGDRVALVYRKSEVVDFLVAFYAVLGAGLCAVPLVATDSLAEMIDILNVTQTRVVLTTDLNIKALTRDLASAGVPAPGQGSAPAGWPADIEWVKTNDLGGSAVTYHPANPSSASLAGPAVAGGVALQAHDLAYLEFSKSPNGELKGVQVTHGSIMQQCLAATLQFAQLADEEDIAQRASGGAGGAADDEEEILPPPRNRSFDVNPAGDANPTAYRHSVYGAGTLPARLTSSRARLMRPFGRESTGSALSLRRSLGASLGRNHLPPIVAEDEREEDEEEEDPDALDTPSLDAESSGAALASGTQAFLVSLDPRQHTGLLTGGLLGAFGGHRTFFLNASALEVPGVWVHTLSKYGVTVAVADYPSLGHVLSSAIDEPDQIANFNRRVTPNLRKLNRVLIECLYIEPAFQAQFNRAVLHPFGCPYKSIQHVQRRAVLTPLLTLPEHGSILLSTRNCFDDPAAEEATSTSTVTTAASTTTTATTAAEQTPLGGAGADLFTRVIHARDALRSRRAAPFREVWEFTLDRRALRRNRVVVTTSADDDRGEAGAGSDRPVSRTDRIGNADSNDASANGDSDDDVAALVDQVLADMGHVSPEGTPLAAEATVPSPPPSVGPPAPTTGPRVAPAPVDTVTVYSFGRPAFLTNVVIVNPNTKELCAPDEVGELWVDCPALGAGFWALPKLSQAIFYARYRYYLPDGEAASDQTFLRTGLMGTLIDGCLVVLGVFEDRLQQTLAPAEPTFPPIGPPSSVSSMSFAASDDEDDALVQGGEPDVYFHYRRDVLQSLRSHLSLVGECTAFELFVNDTYLPVFLFETRVSEAEMPRLCEDVYRTLVARHRLYAYAVCACGPDALPRAYEYGRRVVNAHLCQTRFEKGAVAIQVTRLGLARLALPSPHELDDSDLDDNDDANDGIDGSGEVNRWLQHTSLELSLPSTDERTGRDLQQFATILEVLHWRATVTPTEPAVHYFEGRKRASLLTVAPTNIVTFNKLVNKIAALAHFLTEKHGVRPGDHVVAVLPAGLDLFYSVHACFAVGAVLIPLPVPEAAWETEDALALADAAAQFNARHLLVDAETDLLLKQRPYATAARGLHRVHVAKCPKPGGLLGNRPPPPLPSRVRAAPGHIALVLAHPPGPDDAHPQFVKLTHANLLAGCRQLKSDFQMPAGHPVLATTRAYCGYAFLQFALLGIFTGCTTVLLTYADFCESPHHWFELLQRYKVKDALATYPMFERAVGRLHQAGGRAFSLHNLRNLSVVLEDRALPAYYTSLAGYFMSNRLEETAINNLYAHPMNPVISTRAYMGIKPVTLRLDLAALRRGQARVTGTDRSRPAVVLQDSGKVASNAMVAVVDPATKRICAAGAVGEIWVYSVSNAGGYSHRRTGIDPATGRRRPAEVTAAHLLDHIAGGDPQYAYVRTGDLGFLYIDPSSGTGVVNGVPEEPLLYVVGRLADTFRVRDLLYFVPDVELTVERAHPLIENNGTVAFRTSVLEPPSINHIRVHNNFASIRPPGNRPPRHDPASRSRHSLASAESSADPGGIGPPQHFGDPTMPAVAPVVAGPPARERLVVVASVLRYTETDICHVANLAPLVVNALLQEHRLVPDELIFIPAASIPKSRTHEKRRSWVQQAYEEGPINVLSRHVMDQPY</sequence>
<feature type="compositionally biased region" description="Pro residues" evidence="1">
    <location>
        <begin position="405"/>
        <end position="418"/>
    </location>
</feature>
<feature type="domain" description="DMAP1-binding" evidence="2">
    <location>
        <begin position="11"/>
        <end position="116"/>
    </location>
</feature>
<dbReference type="SUPFAM" id="SSF56801">
    <property type="entry name" value="Acetyl-CoA synthetase-like"/>
    <property type="match status" value="3"/>
</dbReference>
<dbReference type="Pfam" id="PF00501">
    <property type="entry name" value="AMP-binding"/>
    <property type="match status" value="2"/>
</dbReference>
<feature type="region of interest" description="Disordered" evidence="1">
    <location>
        <begin position="1216"/>
        <end position="1248"/>
    </location>
</feature>
<feature type="compositionally biased region" description="Pro residues" evidence="1">
    <location>
        <begin position="209"/>
        <end position="221"/>
    </location>
</feature>
<feature type="region of interest" description="Disordered" evidence="1">
    <location>
        <begin position="1163"/>
        <end position="1200"/>
    </location>
</feature>
<feature type="compositionally biased region" description="Low complexity" evidence="1">
    <location>
        <begin position="1087"/>
        <end position="1107"/>
    </location>
</feature>
<organism evidence="3 4">
    <name type="scientific">Tieghemiomyces parasiticus</name>
    <dbReference type="NCBI Taxonomy" id="78921"/>
    <lineage>
        <taxon>Eukaryota</taxon>
        <taxon>Fungi</taxon>
        <taxon>Fungi incertae sedis</taxon>
        <taxon>Zoopagomycota</taxon>
        <taxon>Kickxellomycotina</taxon>
        <taxon>Dimargaritomycetes</taxon>
        <taxon>Dimargaritales</taxon>
        <taxon>Dimargaritaceae</taxon>
        <taxon>Tieghemiomyces</taxon>
    </lineage>
</organism>
<keyword evidence="4" id="KW-1185">Reference proteome</keyword>
<evidence type="ECO:0000313" key="4">
    <source>
        <dbReference type="Proteomes" id="UP001150569"/>
    </source>
</evidence>
<dbReference type="EMBL" id="JANBPT010000004">
    <property type="protein sequence ID" value="KAJ1930562.1"/>
    <property type="molecule type" value="Genomic_DNA"/>
</dbReference>
<feature type="region of interest" description="Disordered" evidence="1">
    <location>
        <begin position="509"/>
        <end position="535"/>
    </location>
</feature>
<feature type="compositionally biased region" description="Polar residues" evidence="1">
    <location>
        <begin position="522"/>
        <end position="532"/>
    </location>
</feature>
<feature type="region of interest" description="Disordered" evidence="1">
    <location>
        <begin position="1520"/>
        <end position="1540"/>
    </location>
</feature>
<gene>
    <name evidence="3" type="ORF">IWQ60_000172</name>
</gene>
<dbReference type="InterPro" id="IPR000873">
    <property type="entry name" value="AMP-dep_synth/lig_dom"/>
</dbReference>
<comment type="caution">
    <text evidence="3">The sequence shown here is derived from an EMBL/GenBank/DDBJ whole genome shotgun (WGS) entry which is preliminary data.</text>
</comment>